<organism evidence="1 2">
    <name type="scientific">Piloderma croceum (strain F 1598)</name>
    <dbReference type="NCBI Taxonomy" id="765440"/>
    <lineage>
        <taxon>Eukaryota</taxon>
        <taxon>Fungi</taxon>
        <taxon>Dikarya</taxon>
        <taxon>Basidiomycota</taxon>
        <taxon>Agaricomycotina</taxon>
        <taxon>Agaricomycetes</taxon>
        <taxon>Agaricomycetidae</taxon>
        <taxon>Atheliales</taxon>
        <taxon>Atheliaceae</taxon>
        <taxon>Piloderma</taxon>
    </lineage>
</organism>
<dbReference type="Proteomes" id="UP000054166">
    <property type="component" value="Unassembled WGS sequence"/>
</dbReference>
<dbReference type="HOGENOM" id="CLU_2723059_0_0_1"/>
<sequence length="72" mass="8337">MDMKEYYVRIIVIKFVLLMLNPIESLITYVQEKGIERGRFINKEYRTPSYQAPPGMVIAGRTCVRGLGIQDL</sequence>
<evidence type="ECO:0000313" key="2">
    <source>
        <dbReference type="Proteomes" id="UP000054166"/>
    </source>
</evidence>
<evidence type="ECO:0000313" key="1">
    <source>
        <dbReference type="EMBL" id="KIM89097.1"/>
    </source>
</evidence>
<name>A0A0C3CH82_PILCF</name>
<dbReference type="EMBL" id="KN832975">
    <property type="protein sequence ID" value="KIM89097.1"/>
    <property type="molecule type" value="Genomic_DNA"/>
</dbReference>
<dbReference type="InParanoid" id="A0A0C3CH82"/>
<accession>A0A0C3CH82</accession>
<keyword evidence="2" id="KW-1185">Reference proteome</keyword>
<reference evidence="1 2" key="1">
    <citation type="submission" date="2014-04" db="EMBL/GenBank/DDBJ databases">
        <authorList>
            <consortium name="DOE Joint Genome Institute"/>
            <person name="Kuo A."/>
            <person name="Tarkka M."/>
            <person name="Buscot F."/>
            <person name="Kohler A."/>
            <person name="Nagy L.G."/>
            <person name="Floudas D."/>
            <person name="Copeland A."/>
            <person name="Barry K.W."/>
            <person name="Cichocki N."/>
            <person name="Veneault-Fourrey C."/>
            <person name="LaButti K."/>
            <person name="Lindquist E.A."/>
            <person name="Lipzen A."/>
            <person name="Lundell T."/>
            <person name="Morin E."/>
            <person name="Murat C."/>
            <person name="Sun H."/>
            <person name="Tunlid A."/>
            <person name="Henrissat B."/>
            <person name="Grigoriev I.V."/>
            <person name="Hibbett D.S."/>
            <person name="Martin F."/>
            <person name="Nordberg H.P."/>
            <person name="Cantor M.N."/>
            <person name="Hua S.X."/>
        </authorList>
    </citation>
    <scope>NUCLEOTIDE SEQUENCE [LARGE SCALE GENOMIC DNA]</scope>
    <source>
        <strain evidence="1 2">F 1598</strain>
    </source>
</reference>
<proteinExistence type="predicted"/>
<dbReference type="AlphaFoldDB" id="A0A0C3CH82"/>
<gene>
    <name evidence="1" type="ORF">PILCRDRAFT_812994</name>
</gene>
<protein>
    <submittedName>
        <fullName evidence="1">Uncharacterized protein</fullName>
    </submittedName>
</protein>
<reference evidence="2" key="2">
    <citation type="submission" date="2015-01" db="EMBL/GenBank/DDBJ databases">
        <title>Evolutionary Origins and Diversification of the Mycorrhizal Mutualists.</title>
        <authorList>
            <consortium name="DOE Joint Genome Institute"/>
            <consortium name="Mycorrhizal Genomics Consortium"/>
            <person name="Kohler A."/>
            <person name="Kuo A."/>
            <person name="Nagy L.G."/>
            <person name="Floudas D."/>
            <person name="Copeland A."/>
            <person name="Barry K.W."/>
            <person name="Cichocki N."/>
            <person name="Veneault-Fourrey C."/>
            <person name="LaButti K."/>
            <person name="Lindquist E.A."/>
            <person name="Lipzen A."/>
            <person name="Lundell T."/>
            <person name="Morin E."/>
            <person name="Murat C."/>
            <person name="Riley R."/>
            <person name="Ohm R."/>
            <person name="Sun H."/>
            <person name="Tunlid A."/>
            <person name="Henrissat B."/>
            <person name="Grigoriev I.V."/>
            <person name="Hibbett D.S."/>
            <person name="Martin F."/>
        </authorList>
    </citation>
    <scope>NUCLEOTIDE SEQUENCE [LARGE SCALE GENOMIC DNA]</scope>
    <source>
        <strain evidence="2">F 1598</strain>
    </source>
</reference>